<dbReference type="EMBL" id="JANFNH010000004">
    <property type="protein sequence ID" value="MCQ4041856.1"/>
    <property type="molecule type" value="Genomic_DNA"/>
</dbReference>
<gene>
    <name evidence="3" type="ORF">NON19_07385</name>
</gene>
<dbReference type="InterPro" id="IPR036291">
    <property type="entry name" value="NAD(P)-bd_dom_sf"/>
</dbReference>
<evidence type="ECO:0000313" key="4">
    <source>
        <dbReference type="Proteomes" id="UP001206206"/>
    </source>
</evidence>
<sequence>MSQTKPPKGRTVGVLGMGAVGRAVAARLTASGFPVVAGDQEDESRVLDAADGLLVTALTHGTQTHAVLAGGGVRCAEMLDLTTHSPHSAARCRQTAEARGIRYHGGGLTGGARQVGEGTAVLLVGPEPTEGVLTTCQVLGTVLTFGSAEQGALAKLLHNWVLIVQQWAVATALAEADAQGLTGLVDVLASGTAGRPVPEWSTVRDWDADQPASTYLSRLVAKDLRELRVSAPVVRDAGAAVMDQFDRVFSAEDDRPYTAALAVHLARASAVSADGDQGPS</sequence>
<accession>A0ABT1P921</accession>
<protein>
    <recommendedName>
        <fullName evidence="2">D-isomer specific 2-hydroxyacid dehydrogenase NAD-binding domain-containing protein</fullName>
    </recommendedName>
</protein>
<keyword evidence="4" id="KW-1185">Reference proteome</keyword>
<name>A0ABT1P921_9ACTN</name>
<evidence type="ECO:0000313" key="3">
    <source>
        <dbReference type="EMBL" id="MCQ4041856.1"/>
    </source>
</evidence>
<dbReference type="Proteomes" id="UP001206206">
    <property type="component" value="Unassembled WGS sequence"/>
</dbReference>
<evidence type="ECO:0000259" key="2">
    <source>
        <dbReference type="Pfam" id="PF02826"/>
    </source>
</evidence>
<dbReference type="Pfam" id="PF02826">
    <property type="entry name" value="2-Hacid_dh_C"/>
    <property type="match status" value="1"/>
</dbReference>
<dbReference type="SUPFAM" id="SSF51735">
    <property type="entry name" value="NAD(P)-binding Rossmann-fold domains"/>
    <property type="match status" value="1"/>
</dbReference>
<dbReference type="SUPFAM" id="SSF48179">
    <property type="entry name" value="6-phosphogluconate dehydrogenase C-terminal domain-like"/>
    <property type="match status" value="1"/>
</dbReference>
<proteinExistence type="predicted"/>
<organism evidence="3 4">
    <name type="scientific">Streptantibioticus rubrisoli</name>
    <dbReference type="NCBI Taxonomy" id="1387313"/>
    <lineage>
        <taxon>Bacteria</taxon>
        <taxon>Bacillati</taxon>
        <taxon>Actinomycetota</taxon>
        <taxon>Actinomycetes</taxon>
        <taxon>Kitasatosporales</taxon>
        <taxon>Streptomycetaceae</taxon>
        <taxon>Streptantibioticus</taxon>
    </lineage>
</organism>
<dbReference type="InterPro" id="IPR006140">
    <property type="entry name" value="D-isomer_DH_NAD-bd"/>
</dbReference>
<feature type="domain" description="D-isomer specific 2-hydroxyacid dehydrogenase NAD-binding" evidence="2">
    <location>
        <begin position="6"/>
        <end position="45"/>
    </location>
</feature>
<evidence type="ECO:0000256" key="1">
    <source>
        <dbReference type="ARBA" id="ARBA00023002"/>
    </source>
</evidence>
<dbReference type="Gene3D" id="3.40.50.720">
    <property type="entry name" value="NAD(P)-binding Rossmann-like Domain"/>
    <property type="match status" value="1"/>
</dbReference>
<keyword evidence="1" id="KW-0560">Oxidoreductase</keyword>
<dbReference type="PIRSF" id="PIRSF000103">
    <property type="entry name" value="HIBADH"/>
    <property type="match status" value="1"/>
</dbReference>
<comment type="caution">
    <text evidence="3">The sequence shown here is derived from an EMBL/GenBank/DDBJ whole genome shotgun (WGS) entry which is preliminary data.</text>
</comment>
<reference evidence="3 4" key="1">
    <citation type="submission" date="2022-06" db="EMBL/GenBank/DDBJ databases">
        <title>Draft genome sequence of type strain Streptomyces rubrisoli DSM 42083.</title>
        <authorList>
            <person name="Duangmal K."/>
            <person name="Klaysubun C."/>
        </authorList>
    </citation>
    <scope>NUCLEOTIDE SEQUENCE [LARGE SCALE GENOMIC DNA]</scope>
    <source>
        <strain evidence="3 4">DSM 42083</strain>
    </source>
</reference>
<dbReference type="InterPro" id="IPR008927">
    <property type="entry name" value="6-PGluconate_DH-like_C_sf"/>
</dbReference>
<dbReference type="InterPro" id="IPR015815">
    <property type="entry name" value="HIBADH-related"/>
</dbReference>
<dbReference type="RefSeq" id="WP_255925848.1">
    <property type="nucleotide sequence ID" value="NZ_JANFNH010000004.1"/>
</dbReference>